<dbReference type="EMBL" id="ML769425">
    <property type="protein sequence ID" value="KAE9403398.1"/>
    <property type="molecule type" value="Genomic_DNA"/>
</dbReference>
<protein>
    <submittedName>
        <fullName evidence="2">Uncharacterized protein</fullName>
    </submittedName>
</protein>
<reference evidence="2" key="1">
    <citation type="journal article" date="2019" name="Environ. Microbiol.">
        <title>Fungal ecological strategies reflected in gene transcription - a case study of two litter decomposers.</title>
        <authorList>
            <person name="Barbi F."/>
            <person name="Kohler A."/>
            <person name="Barry K."/>
            <person name="Baskaran P."/>
            <person name="Daum C."/>
            <person name="Fauchery L."/>
            <person name="Ihrmark K."/>
            <person name="Kuo A."/>
            <person name="LaButti K."/>
            <person name="Lipzen A."/>
            <person name="Morin E."/>
            <person name="Grigoriev I.V."/>
            <person name="Henrissat B."/>
            <person name="Lindahl B."/>
            <person name="Martin F."/>
        </authorList>
    </citation>
    <scope>NUCLEOTIDE SEQUENCE</scope>
    <source>
        <strain evidence="2">JB14</strain>
    </source>
</reference>
<dbReference type="Proteomes" id="UP000799118">
    <property type="component" value="Unassembled WGS sequence"/>
</dbReference>
<evidence type="ECO:0000313" key="3">
    <source>
        <dbReference type="Proteomes" id="UP000799118"/>
    </source>
</evidence>
<keyword evidence="1" id="KW-0812">Transmembrane</keyword>
<keyword evidence="3" id="KW-1185">Reference proteome</keyword>
<proteinExistence type="predicted"/>
<name>A0A6A4I1V6_9AGAR</name>
<evidence type="ECO:0000313" key="2">
    <source>
        <dbReference type="EMBL" id="KAE9403398.1"/>
    </source>
</evidence>
<feature type="non-terminal residue" evidence="2">
    <location>
        <position position="64"/>
    </location>
</feature>
<evidence type="ECO:0000256" key="1">
    <source>
        <dbReference type="SAM" id="Phobius"/>
    </source>
</evidence>
<accession>A0A6A4I1V6</accession>
<gene>
    <name evidence="2" type="ORF">BT96DRAFT_917502</name>
</gene>
<sequence length="64" mass="7317">MVSQIDNVLNAYSCNSILPRCLEGNEQAFAIVQALAIFCFYLSLLSFHPLQLPRHPRLPLRNQM</sequence>
<organism evidence="2 3">
    <name type="scientific">Gymnopus androsaceus JB14</name>
    <dbReference type="NCBI Taxonomy" id="1447944"/>
    <lineage>
        <taxon>Eukaryota</taxon>
        <taxon>Fungi</taxon>
        <taxon>Dikarya</taxon>
        <taxon>Basidiomycota</taxon>
        <taxon>Agaricomycotina</taxon>
        <taxon>Agaricomycetes</taxon>
        <taxon>Agaricomycetidae</taxon>
        <taxon>Agaricales</taxon>
        <taxon>Marasmiineae</taxon>
        <taxon>Omphalotaceae</taxon>
        <taxon>Gymnopus</taxon>
    </lineage>
</organism>
<feature type="transmembrane region" description="Helical" evidence="1">
    <location>
        <begin position="28"/>
        <end position="47"/>
    </location>
</feature>
<keyword evidence="1" id="KW-0472">Membrane</keyword>
<dbReference type="AlphaFoldDB" id="A0A6A4I1V6"/>
<keyword evidence="1" id="KW-1133">Transmembrane helix</keyword>